<accession>A0ABW1EI36</accession>
<organism evidence="5 6">
    <name type="scientific">Acidicapsa dinghuensis</name>
    <dbReference type="NCBI Taxonomy" id="2218256"/>
    <lineage>
        <taxon>Bacteria</taxon>
        <taxon>Pseudomonadati</taxon>
        <taxon>Acidobacteriota</taxon>
        <taxon>Terriglobia</taxon>
        <taxon>Terriglobales</taxon>
        <taxon>Acidobacteriaceae</taxon>
        <taxon>Acidicapsa</taxon>
    </lineage>
</organism>
<keyword evidence="3" id="KW-0460">Magnesium</keyword>
<evidence type="ECO:0000313" key="6">
    <source>
        <dbReference type="Proteomes" id="UP001596091"/>
    </source>
</evidence>
<comment type="caution">
    <text evidence="5">The sequence shown here is derived from an EMBL/GenBank/DDBJ whole genome shotgun (WGS) entry which is preliminary data.</text>
</comment>
<dbReference type="InterPro" id="IPR018110">
    <property type="entry name" value="Mandel_Rmase/mucon_lact_enz_CS"/>
</dbReference>
<dbReference type="SUPFAM" id="SSF51604">
    <property type="entry name" value="Enolase C-terminal domain-like"/>
    <property type="match status" value="1"/>
</dbReference>
<name>A0ABW1EI36_9BACT</name>
<sequence length="377" mass="41257">MKITSIEAIHLRAEDPLIELFDGSYDDCVLVVHTDSGLIGIGETESMAPAIQAIVRGPSAHNHARSLSAILVGADPSDPVELWNRMYESTDYVGRRGLIMHAIGGVDLALWDLKGKIEGKPVHELLGGAKRDRLPAYGTIYPMAQTPAAVKEQVATGKAKNLRNFKFAADPWWLDDISHTGRLLTAAREQAGPEAKIIIDAALSYRTAKEGLKLIPIFREVGIWFLEAPLPLDDVEGHLEMSQHGLPTGVGDLGLTHVREFIEMMDYGGASICQPDISQVGGFTGIRQIAAAAYSRGKRVITHGYKTNIEIAANLHFLAAQPNVEPLEFSLSHSPLRWQTTNEHFQVEEDGCVRVSQTPGLGVTLNPETIERYRFGN</sequence>
<dbReference type="Pfam" id="PF13378">
    <property type="entry name" value="MR_MLE_C"/>
    <property type="match status" value="1"/>
</dbReference>
<dbReference type="RefSeq" id="WP_263339986.1">
    <property type="nucleotide sequence ID" value="NZ_JAGSYH010000005.1"/>
</dbReference>
<dbReference type="InterPro" id="IPR013341">
    <property type="entry name" value="Mandelate_racemase_N_dom"/>
</dbReference>
<dbReference type="Pfam" id="PF02746">
    <property type="entry name" value="MR_MLE_N"/>
    <property type="match status" value="1"/>
</dbReference>
<reference evidence="6" key="1">
    <citation type="journal article" date="2019" name="Int. J. Syst. Evol. Microbiol.">
        <title>The Global Catalogue of Microorganisms (GCM) 10K type strain sequencing project: providing services to taxonomists for standard genome sequencing and annotation.</title>
        <authorList>
            <consortium name="The Broad Institute Genomics Platform"/>
            <consortium name="The Broad Institute Genome Sequencing Center for Infectious Disease"/>
            <person name="Wu L."/>
            <person name="Ma J."/>
        </authorList>
    </citation>
    <scope>NUCLEOTIDE SEQUENCE [LARGE SCALE GENOMIC DNA]</scope>
    <source>
        <strain evidence="6">JCM 4087</strain>
    </source>
</reference>
<dbReference type="Proteomes" id="UP001596091">
    <property type="component" value="Unassembled WGS sequence"/>
</dbReference>
<dbReference type="InterPro" id="IPR013342">
    <property type="entry name" value="Mandelate_racemase_C"/>
</dbReference>
<dbReference type="InterPro" id="IPR029065">
    <property type="entry name" value="Enolase_C-like"/>
</dbReference>
<dbReference type="PANTHER" id="PTHR13794:SF58">
    <property type="entry name" value="MITOCHONDRIAL ENOLASE SUPERFAMILY MEMBER 1"/>
    <property type="match status" value="1"/>
</dbReference>
<protein>
    <submittedName>
        <fullName evidence="5">Mandelate racemase/muconate lactonizing enzyme family protein</fullName>
    </submittedName>
</protein>
<comment type="cofactor">
    <cofactor evidence="1">
        <name>Mg(2+)</name>
        <dbReference type="ChEBI" id="CHEBI:18420"/>
    </cofactor>
</comment>
<dbReference type="CDD" id="cd03316">
    <property type="entry name" value="MR_like"/>
    <property type="match status" value="1"/>
</dbReference>
<evidence type="ECO:0000256" key="1">
    <source>
        <dbReference type="ARBA" id="ARBA00001946"/>
    </source>
</evidence>
<dbReference type="SUPFAM" id="SSF54826">
    <property type="entry name" value="Enolase N-terminal domain-like"/>
    <property type="match status" value="1"/>
</dbReference>
<dbReference type="EMBL" id="JBHSPH010000005">
    <property type="protein sequence ID" value="MFC5863664.1"/>
    <property type="molecule type" value="Genomic_DNA"/>
</dbReference>
<evidence type="ECO:0000256" key="3">
    <source>
        <dbReference type="ARBA" id="ARBA00022842"/>
    </source>
</evidence>
<dbReference type="PANTHER" id="PTHR13794">
    <property type="entry name" value="ENOLASE SUPERFAMILY, MANDELATE RACEMASE"/>
    <property type="match status" value="1"/>
</dbReference>
<dbReference type="Gene3D" id="3.30.390.10">
    <property type="entry name" value="Enolase-like, N-terminal domain"/>
    <property type="match status" value="1"/>
</dbReference>
<keyword evidence="6" id="KW-1185">Reference proteome</keyword>
<dbReference type="Gene3D" id="3.20.20.120">
    <property type="entry name" value="Enolase-like C-terminal domain"/>
    <property type="match status" value="1"/>
</dbReference>
<dbReference type="SFLD" id="SFLDG00179">
    <property type="entry name" value="mandelate_racemase"/>
    <property type="match status" value="1"/>
</dbReference>
<evidence type="ECO:0000259" key="4">
    <source>
        <dbReference type="SMART" id="SM00922"/>
    </source>
</evidence>
<evidence type="ECO:0000256" key="2">
    <source>
        <dbReference type="ARBA" id="ARBA00022723"/>
    </source>
</evidence>
<dbReference type="InterPro" id="IPR046945">
    <property type="entry name" value="RHMD-like"/>
</dbReference>
<dbReference type="SMART" id="SM00922">
    <property type="entry name" value="MR_MLE"/>
    <property type="match status" value="1"/>
</dbReference>
<dbReference type="InterPro" id="IPR036849">
    <property type="entry name" value="Enolase-like_C_sf"/>
</dbReference>
<evidence type="ECO:0000313" key="5">
    <source>
        <dbReference type="EMBL" id="MFC5863664.1"/>
    </source>
</evidence>
<feature type="domain" description="Mandelate racemase/muconate lactonizing enzyme C-terminal" evidence="4">
    <location>
        <begin position="147"/>
        <end position="247"/>
    </location>
</feature>
<gene>
    <name evidence="5" type="ORF">ACFPT7_15255</name>
</gene>
<dbReference type="InterPro" id="IPR029017">
    <property type="entry name" value="Enolase-like_N"/>
</dbReference>
<proteinExistence type="predicted"/>
<dbReference type="PROSITE" id="PS00908">
    <property type="entry name" value="MR_MLE_1"/>
    <property type="match status" value="1"/>
</dbReference>
<keyword evidence="2" id="KW-0479">Metal-binding</keyword>
<dbReference type="SFLD" id="SFLDS00001">
    <property type="entry name" value="Enolase"/>
    <property type="match status" value="1"/>
</dbReference>